<keyword evidence="1" id="KW-0479">Metal-binding</keyword>
<keyword evidence="4" id="KW-0812">Transmembrane</keyword>
<accession>A0A2Z6NP05</accession>
<proteinExistence type="predicted"/>
<evidence type="ECO:0000256" key="2">
    <source>
        <dbReference type="ARBA" id="ARBA00022771"/>
    </source>
</evidence>
<keyword evidence="3" id="KW-0862">Zinc</keyword>
<protein>
    <recommendedName>
        <fullName evidence="5">PHD-type domain-containing protein</fullName>
    </recommendedName>
</protein>
<organism evidence="6 7">
    <name type="scientific">Trifolium subterraneum</name>
    <name type="common">Subterranean clover</name>
    <dbReference type="NCBI Taxonomy" id="3900"/>
    <lineage>
        <taxon>Eukaryota</taxon>
        <taxon>Viridiplantae</taxon>
        <taxon>Streptophyta</taxon>
        <taxon>Embryophyta</taxon>
        <taxon>Tracheophyta</taxon>
        <taxon>Spermatophyta</taxon>
        <taxon>Magnoliopsida</taxon>
        <taxon>eudicotyledons</taxon>
        <taxon>Gunneridae</taxon>
        <taxon>Pentapetalae</taxon>
        <taxon>rosids</taxon>
        <taxon>fabids</taxon>
        <taxon>Fabales</taxon>
        <taxon>Fabaceae</taxon>
        <taxon>Papilionoideae</taxon>
        <taxon>50 kb inversion clade</taxon>
        <taxon>NPAAA clade</taxon>
        <taxon>Hologalegina</taxon>
        <taxon>IRL clade</taxon>
        <taxon>Trifolieae</taxon>
        <taxon>Trifolium</taxon>
    </lineage>
</organism>
<evidence type="ECO:0000313" key="6">
    <source>
        <dbReference type="EMBL" id="GAU33349.1"/>
    </source>
</evidence>
<dbReference type="Pfam" id="PF00628">
    <property type="entry name" value="PHD"/>
    <property type="match status" value="1"/>
</dbReference>
<evidence type="ECO:0000259" key="5">
    <source>
        <dbReference type="Pfam" id="PF00628"/>
    </source>
</evidence>
<evidence type="ECO:0000256" key="3">
    <source>
        <dbReference type="ARBA" id="ARBA00022833"/>
    </source>
</evidence>
<sequence>MCEQCGFGDQPKELMLCDKCDNGFHMKCVRPIVHNNWSHTFHVKSIVTFIAQQQLLWLLVGPTLLTMMLTSTTTHLALAIISVIDMYFVSCNDFFRWCSMVDEVDNLWS</sequence>
<evidence type="ECO:0000256" key="1">
    <source>
        <dbReference type="ARBA" id="ARBA00022723"/>
    </source>
</evidence>
<dbReference type="Proteomes" id="UP000242715">
    <property type="component" value="Unassembled WGS sequence"/>
</dbReference>
<keyword evidence="4" id="KW-1133">Transmembrane helix</keyword>
<dbReference type="InterPro" id="IPR019787">
    <property type="entry name" value="Znf_PHD-finger"/>
</dbReference>
<keyword evidence="4" id="KW-0472">Membrane</keyword>
<keyword evidence="2" id="KW-0863">Zinc-finger</keyword>
<keyword evidence="7" id="KW-1185">Reference proteome</keyword>
<dbReference type="EMBL" id="DF973522">
    <property type="protein sequence ID" value="GAU33349.1"/>
    <property type="molecule type" value="Genomic_DNA"/>
</dbReference>
<gene>
    <name evidence="6" type="ORF">TSUD_166140</name>
</gene>
<feature type="transmembrane region" description="Helical" evidence="4">
    <location>
        <begin position="64"/>
        <end position="89"/>
    </location>
</feature>
<dbReference type="InterPro" id="IPR011011">
    <property type="entry name" value="Znf_FYVE_PHD"/>
</dbReference>
<reference evidence="7" key="1">
    <citation type="journal article" date="2017" name="Front. Plant Sci.">
        <title>Climate Clever Clovers: New Paradigm to Reduce the Environmental Footprint of Ruminants by Breeding Low Methanogenic Forages Utilizing Haplotype Variation.</title>
        <authorList>
            <person name="Kaur P."/>
            <person name="Appels R."/>
            <person name="Bayer P.E."/>
            <person name="Keeble-Gagnere G."/>
            <person name="Wang J."/>
            <person name="Hirakawa H."/>
            <person name="Shirasawa K."/>
            <person name="Vercoe P."/>
            <person name="Stefanova K."/>
            <person name="Durmic Z."/>
            <person name="Nichols P."/>
            <person name="Revell C."/>
            <person name="Isobe S.N."/>
            <person name="Edwards D."/>
            <person name="Erskine W."/>
        </authorList>
    </citation>
    <scope>NUCLEOTIDE SEQUENCE [LARGE SCALE GENOMIC DNA]</scope>
    <source>
        <strain evidence="7">cv. Daliak</strain>
    </source>
</reference>
<feature type="domain" description="PHD-type" evidence="5">
    <location>
        <begin position="2"/>
        <end position="34"/>
    </location>
</feature>
<dbReference type="InterPro" id="IPR013083">
    <property type="entry name" value="Znf_RING/FYVE/PHD"/>
</dbReference>
<dbReference type="Gene3D" id="3.30.40.10">
    <property type="entry name" value="Zinc/RING finger domain, C3HC4 (zinc finger)"/>
    <property type="match status" value="1"/>
</dbReference>
<name>A0A2Z6NP05_TRISU</name>
<dbReference type="AlphaFoldDB" id="A0A2Z6NP05"/>
<dbReference type="SUPFAM" id="SSF57903">
    <property type="entry name" value="FYVE/PHD zinc finger"/>
    <property type="match status" value="1"/>
</dbReference>
<dbReference type="OrthoDB" id="1428361at2759"/>
<evidence type="ECO:0000256" key="4">
    <source>
        <dbReference type="SAM" id="Phobius"/>
    </source>
</evidence>
<evidence type="ECO:0000313" key="7">
    <source>
        <dbReference type="Proteomes" id="UP000242715"/>
    </source>
</evidence>
<dbReference type="GO" id="GO:0008270">
    <property type="term" value="F:zinc ion binding"/>
    <property type="evidence" value="ECO:0007669"/>
    <property type="project" value="UniProtKB-KW"/>
</dbReference>